<feature type="domain" description="LTD" evidence="2">
    <location>
        <begin position="248"/>
        <end position="376"/>
    </location>
</feature>
<dbReference type="Gene3D" id="1.10.1330.10">
    <property type="entry name" value="Dockerin domain"/>
    <property type="match status" value="1"/>
</dbReference>
<feature type="chain" id="PRO_5022797222" description="LTD domain-containing protein" evidence="1">
    <location>
        <begin position="23"/>
        <end position="557"/>
    </location>
</feature>
<dbReference type="PROSITE" id="PS51841">
    <property type="entry name" value="LTD"/>
    <property type="match status" value="2"/>
</dbReference>
<dbReference type="InterPro" id="IPR036439">
    <property type="entry name" value="Dockerin_dom_sf"/>
</dbReference>
<proteinExistence type="predicted"/>
<comment type="caution">
    <text evidence="3">The sequence shown here is derived from an EMBL/GenBank/DDBJ whole genome shotgun (WGS) entry which is preliminary data.</text>
</comment>
<evidence type="ECO:0000259" key="2">
    <source>
        <dbReference type="PROSITE" id="PS51841"/>
    </source>
</evidence>
<protein>
    <recommendedName>
        <fullName evidence="2">LTD domain-containing protein</fullName>
    </recommendedName>
</protein>
<evidence type="ECO:0000256" key="1">
    <source>
        <dbReference type="SAM" id="SignalP"/>
    </source>
</evidence>
<gene>
    <name evidence="3" type="ORF">Pla108_27850</name>
</gene>
<dbReference type="InterPro" id="IPR001322">
    <property type="entry name" value="Lamin_tail_dom"/>
</dbReference>
<keyword evidence="1" id="KW-0732">Signal</keyword>
<name>A0A5C6ACG0_9BACT</name>
<organism evidence="3 4">
    <name type="scientific">Botrimarina colliarenosi</name>
    <dbReference type="NCBI Taxonomy" id="2528001"/>
    <lineage>
        <taxon>Bacteria</taxon>
        <taxon>Pseudomonadati</taxon>
        <taxon>Planctomycetota</taxon>
        <taxon>Planctomycetia</taxon>
        <taxon>Pirellulales</taxon>
        <taxon>Lacipirellulaceae</taxon>
        <taxon>Botrimarina</taxon>
    </lineage>
</organism>
<dbReference type="InterPro" id="IPR018247">
    <property type="entry name" value="EF_Hand_1_Ca_BS"/>
</dbReference>
<dbReference type="EMBL" id="SJPR01000003">
    <property type="protein sequence ID" value="TWT97008.1"/>
    <property type="molecule type" value="Genomic_DNA"/>
</dbReference>
<dbReference type="OrthoDB" id="223420at2"/>
<dbReference type="RefSeq" id="WP_146445503.1">
    <property type="nucleotide sequence ID" value="NZ_SJPR01000003.1"/>
</dbReference>
<dbReference type="SUPFAM" id="SSF63446">
    <property type="entry name" value="Type I dockerin domain"/>
    <property type="match status" value="1"/>
</dbReference>
<sequence length="557" mass="57761" precursor="true">MKSLFCRVSFAAFLLGAAPAWSQLQITEIMYNPSTPSDGFYEWFEVVNTGTEAIDLDGTYIEDFAGFARADFLPAVQSALASNTVIQPGQVAVLYDAFVGGGSPYNYDDAAFRAAWNIPETAATIAVDFFPSLNNSNSAASAGNNSNADTIGFWASQADLALDTVAGVIDANGTTVNAFNNTYFNFSYKSGSGWPASTNGVSIELIGSDVNAGASWALSANGVNGATTSNEILDTSAGFKNSTDDFGSPGQVQTAGTPPVGLHFSEIMYNPASGEPAWEWVEVYNATGAAIDFGATPYVFDDNDDADLAAANLTSGTIANGSAAVLYNASETGVSLADMQTAWGASVNFIPVTEWTALTQGGDGIALWDSYAAYTSEPTTGQGRTFDNAIESIDYGNAEFGWPDDNGTSSIYLTDLTNANATVAVAPAAGDFNGDGLVDAADYTVWRDTEGTGDLRADANGDQVIDGLDYDLWVANYGTITEQSAGPFWALSGSDFNDFISTQATAVPTGGQAVVYAGGEVGSPGVYNGTSLAVSVPEPSSVLLALVALAGLAKRRG</sequence>
<dbReference type="AlphaFoldDB" id="A0A5C6ACG0"/>
<dbReference type="Pfam" id="PF00932">
    <property type="entry name" value="LTD"/>
    <property type="match status" value="2"/>
</dbReference>
<dbReference type="GO" id="GO:0000272">
    <property type="term" value="P:polysaccharide catabolic process"/>
    <property type="evidence" value="ECO:0007669"/>
    <property type="project" value="InterPro"/>
</dbReference>
<evidence type="ECO:0000313" key="4">
    <source>
        <dbReference type="Proteomes" id="UP000317421"/>
    </source>
</evidence>
<dbReference type="Proteomes" id="UP000317421">
    <property type="component" value="Unassembled WGS sequence"/>
</dbReference>
<keyword evidence="4" id="KW-1185">Reference proteome</keyword>
<reference evidence="3 4" key="1">
    <citation type="submission" date="2019-02" db="EMBL/GenBank/DDBJ databases">
        <title>Deep-cultivation of Planctomycetes and their phenomic and genomic characterization uncovers novel biology.</title>
        <authorList>
            <person name="Wiegand S."/>
            <person name="Jogler M."/>
            <person name="Boedeker C."/>
            <person name="Pinto D."/>
            <person name="Vollmers J."/>
            <person name="Rivas-Marin E."/>
            <person name="Kohn T."/>
            <person name="Peeters S.H."/>
            <person name="Heuer A."/>
            <person name="Rast P."/>
            <person name="Oberbeckmann S."/>
            <person name="Bunk B."/>
            <person name="Jeske O."/>
            <person name="Meyerdierks A."/>
            <person name="Storesund J.E."/>
            <person name="Kallscheuer N."/>
            <person name="Luecker S."/>
            <person name="Lage O.M."/>
            <person name="Pohl T."/>
            <person name="Merkel B.J."/>
            <person name="Hornburger P."/>
            <person name="Mueller R.-W."/>
            <person name="Bruemmer F."/>
            <person name="Labrenz M."/>
            <person name="Spormann A.M."/>
            <person name="Op Den Camp H."/>
            <person name="Overmann J."/>
            <person name="Amann R."/>
            <person name="Jetten M.S.M."/>
            <person name="Mascher T."/>
            <person name="Medema M.H."/>
            <person name="Devos D.P."/>
            <person name="Kaster A.-K."/>
            <person name="Ovreas L."/>
            <person name="Rohde M."/>
            <person name="Galperin M.Y."/>
            <person name="Jogler C."/>
        </authorList>
    </citation>
    <scope>NUCLEOTIDE SEQUENCE [LARGE SCALE GENOMIC DNA]</scope>
    <source>
        <strain evidence="3 4">Pla108</strain>
    </source>
</reference>
<feature type="signal peptide" evidence="1">
    <location>
        <begin position="1"/>
        <end position="22"/>
    </location>
</feature>
<accession>A0A5C6ACG0</accession>
<feature type="domain" description="LTD" evidence="2">
    <location>
        <begin position="9"/>
        <end position="190"/>
    </location>
</feature>
<dbReference type="PROSITE" id="PS00018">
    <property type="entry name" value="EF_HAND_1"/>
    <property type="match status" value="2"/>
</dbReference>
<evidence type="ECO:0000313" key="3">
    <source>
        <dbReference type="EMBL" id="TWT97008.1"/>
    </source>
</evidence>